<dbReference type="SUPFAM" id="SSF50494">
    <property type="entry name" value="Trypsin-like serine proteases"/>
    <property type="match status" value="1"/>
</dbReference>
<dbReference type="PANTHER" id="PTHR43343:SF3">
    <property type="entry name" value="PROTEASE DO-LIKE 8, CHLOROPLASTIC"/>
    <property type="match status" value="1"/>
</dbReference>
<dbReference type="Gene3D" id="2.40.10.10">
    <property type="entry name" value="Trypsin-like serine proteases"/>
    <property type="match status" value="1"/>
</dbReference>
<accession>A0ABD5AYR9</accession>
<proteinExistence type="inferred from homology"/>
<dbReference type="InterPro" id="IPR009003">
    <property type="entry name" value="Peptidase_S1_PA"/>
</dbReference>
<comment type="caution">
    <text evidence="5">The sequence shown here is derived from an EMBL/GenBank/DDBJ whole genome shotgun (WGS) entry which is preliminary data.</text>
</comment>
<dbReference type="RefSeq" id="WP_308891218.1">
    <property type="nucleotide sequence ID" value="NZ_JAVGJF010000218.1"/>
</dbReference>
<protein>
    <submittedName>
        <fullName evidence="5">S1C family serine protease</fullName>
        <ecNumber evidence="5">3.4.21.-</ecNumber>
    </submittedName>
</protein>
<comment type="similarity">
    <text evidence="1">Belongs to the peptidase S1C family.</text>
</comment>
<feature type="non-terminal residue" evidence="5">
    <location>
        <position position="84"/>
    </location>
</feature>
<dbReference type="GO" id="GO:0008236">
    <property type="term" value="F:serine-type peptidase activity"/>
    <property type="evidence" value="ECO:0007669"/>
    <property type="project" value="UniProtKB-KW"/>
</dbReference>
<dbReference type="InterPro" id="IPR051201">
    <property type="entry name" value="Chloro_Bact_Ser_Proteases"/>
</dbReference>
<keyword evidence="3 5" id="KW-0378">Hydrolase</keyword>
<keyword evidence="4" id="KW-0720">Serine protease</keyword>
<evidence type="ECO:0000256" key="4">
    <source>
        <dbReference type="ARBA" id="ARBA00022825"/>
    </source>
</evidence>
<dbReference type="GO" id="GO:0006508">
    <property type="term" value="P:proteolysis"/>
    <property type="evidence" value="ECO:0007669"/>
    <property type="project" value="UniProtKB-KW"/>
</dbReference>
<dbReference type="EMBL" id="JAVGJF010000218">
    <property type="protein sequence ID" value="MDQ7176567.1"/>
    <property type="molecule type" value="Genomic_DNA"/>
</dbReference>
<dbReference type="Pfam" id="PF13365">
    <property type="entry name" value="Trypsin_2"/>
    <property type="match status" value="1"/>
</dbReference>
<dbReference type="PANTHER" id="PTHR43343">
    <property type="entry name" value="PEPTIDASE S12"/>
    <property type="match status" value="1"/>
</dbReference>
<dbReference type="InterPro" id="IPR043504">
    <property type="entry name" value="Peptidase_S1_PA_chymotrypsin"/>
</dbReference>
<dbReference type="Proteomes" id="UP001240157">
    <property type="component" value="Unassembled WGS sequence"/>
</dbReference>
<name>A0ABD5AYR9_STACR</name>
<gene>
    <name evidence="5" type="ORF">RCF65_11320</name>
</gene>
<evidence type="ECO:0000256" key="2">
    <source>
        <dbReference type="ARBA" id="ARBA00022670"/>
    </source>
</evidence>
<feature type="non-terminal residue" evidence="5">
    <location>
        <position position="1"/>
    </location>
</feature>
<dbReference type="EC" id="3.4.21.-" evidence="5"/>
<reference evidence="5 6" key="1">
    <citation type="submission" date="2023-08" db="EMBL/GenBank/DDBJ databases">
        <title>Whole genome sequencing of Staphylococcus chromogenes NNSch 2386.</title>
        <authorList>
            <person name="Kropotov V.S."/>
            <person name="Boriskina E.V."/>
            <person name="Gordinskaya N.A."/>
            <person name="Shkurkina I.S."/>
            <person name="Kryazhev D.V."/>
            <person name="Alekseeva A.E."/>
            <person name="Makhova M.A."/>
        </authorList>
    </citation>
    <scope>NUCLEOTIDE SEQUENCE [LARGE SCALE GENOMIC DNA]</scope>
    <source>
        <strain evidence="5 6">NNSch 2386</strain>
    </source>
</reference>
<evidence type="ECO:0000313" key="5">
    <source>
        <dbReference type="EMBL" id="MDQ7176567.1"/>
    </source>
</evidence>
<evidence type="ECO:0000256" key="1">
    <source>
        <dbReference type="ARBA" id="ARBA00010541"/>
    </source>
</evidence>
<sequence length="84" mass="8820">VIGNPLGTDFKGSVSQGIVSGLNRHVPVDIDKNDNYDALMKAFQIDAPVNPGNSGGAVVDRDGRLIGIVSLKIDMHNVEGMAFA</sequence>
<keyword evidence="2 5" id="KW-0645">Protease</keyword>
<organism evidence="5 6">
    <name type="scientific">Staphylococcus chromogenes</name>
    <name type="common">Staphylococcus hyicus subsp. chromogenes</name>
    <dbReference type="NCBI Taxonomy" id="46126"/>
    <lineage>
        <taxon>Bacteria</taxon>
        <taxon>Bacillati</taxon>
        <taxon>Bacillota</taxon>
        <taxon>Bacilli</taxon>
        <taxon>Bacillales</taxon>
        <taxon>Staphylococcaceae</taxon>
        <taxon>Staphylococcus</taxon>
    </lineage>
</organism>
<evidence type="ECO:0000313" key="6">
    <source>
        <dbReference type="Proteomes" id="UP001240157"/>
    </source>
</evidence>
<dbReference type="AlphaFoldDB" id="A0ABD5AYR9"/>
<evidence type="ECO:0000256" key="3">
    <source>
        <dbReference type="ARBA" id="ARBA00022801"/>
    </source>
</evidence>